<dbReference type="InterPro" id="IPR002938">
    <property type="entry name" value="FAD-bd"/>
</dbReference>
<feature type="region of interest" description="Disordered" evidence="1">
    <location>
        <begin position="244"/>
        <end position="274"/>
    </location>
</feature>
<evidence type="ECO:0000259" key="2">
    <source>
        <dbReference type="Pfam" id="PF01494"/>
    </source>
</evidence>
<evidence type="ECO:0000313" key="4">
    <source>
        <dbReference type="EMBL" id="KAF4027480.1"/>
    </source>
</evidence>
<evidence type="ECO:0000256" key="1">
    <source>
        <dbReference type="SAM" id="MobiDB-lite"/>
    </source>
</evidence>
<gene>
    <name evidence="4" type="ORF">GN244_ATG20905</name>
</gene>
<dbReference type="InterPro" id="IPR036188">
    <property type="entry name" value="FAD/NAD-bd_sf"/>
</dbReference>
<dbReference type="GO" id="GO:0071949">
    <property type="term" value="F:FAD binding"/>
    <property type="evidence" value="ECO:0007669"/>
    <property type="project" value="InterPro"/>
</dbReference>
<dbReference type="AlphaFoldDB" id="A0A833SNE0"/>
<feature type="region of interest" description="Disordered" evidence="1">
    <location>
        <begin position="178"/>
        <end position="200"/>
    </location>
</feature>
<dbReference type="PANTHER" id="PTHR42841">
    <property type="entry name" value="AMINE OXIDASE"/>
    <property type="match status" value="1"/>
</dbReference>
<dbReference type="InterPro" id="IPR057494">
    <property type="entry name" value="Rossman_Mical"/>
</dbReference>
<evidence type="ECO:0000313" key="5">
    <source>
        <dbReference type="Proteomes" id="UP000602510"/>
    </source>
</evidence>
<dbReference type="Pfam" id="PF25413">
    <property type="entry name" value="Rossman_Mical"/>
    <property type="match status" value="1"/>
</dbReference>
<feature type="compositionally biased region" description="Low complexity" evidence="1">
    <location>
        <begin position="179"/>
        <end position="193"/>
    </location>
</feature>
<sequence length="732" mass="82294">MDRRVAYVGEGLIDPNGLDSLDNLGDIDIDHKSPQRRREVLDDLAIDVGEKYLDDIYKEDTDGADENKAAEQVRHHLAASSINGHEVGHKERVRTEKELAWLKVRQLLIEEEEKASTHERRHAKSISRSAERSAVRSDATPPQPPQLLSLNSNRSRPEVEVQPPQTFASKLAQFLGAGSVSDSESTSSKSSRSLPGYSGNSPTRWQLLATLEQVTKTCQRMELSEATMARVSEHLNSIDQVVREDLSTNQSRSRRLSSTQASSGSTDSLDTYSVVDIPPSYPQTDVAPTVRESFKAFASGQDLRDTLAAFNNLLADCCLDGVKLQEPWHVYYHIRDAVYSKLGFRHKQLFKLLDVRFSLDVFKRRPCANKRVCIVGAGPVGLRAAIELALLGGKVTVLEKRTKFSRENMLHLWPWVVQDLASLERKFCSRTSANPGLGVKVYSATGFKSIVSPEENGGNPFYSIKTEPQIPVAEYTAVLGATGTNDLVAESAGITRFVFSRNESLGIVCYFPNLETTDELKTKEFSWTTRLKHHMLDKMRDVGIDLENVVYFRGDMHYLVMTPKRQNLLIHDVVKQNYADAKDLVRKENVNHDALNVFVKNIVRFAGITRKTDFTRVNLIDFSQLTRADKAANILVSQGKKLYVGLVGDSLLEPVWHEGVGTCRGFLSALDGAWMIARIGRKTDEQLLAERHFAYQVMQRLAGHHRDEMQKNVRKYTVNPKTRYTCKVDFRG</sequence>
<proteinExistence type="predicted"/>
<comment type="caution">
    <text evidence="4">The sequence shown here is derived from an EMBL/GenBank/DDBJ whole genome shotgun (WGS) entry which is preliminary data.</text>
</comment>
<feature type="compositionally biased region" description="Low complexity" evidence="1">
    <location>
        <begin position="247"/>
        <end position="269"/>
    </location>
</feature>
<organism evidence="4 5">
    <name type="scientific">Phytophthora infestans</name>
    <name type="common">Potato late blight agent</name>
    <name type="synonym">Botrytis infestans</name>
    <dbReference type="NCBI Taxonomy" id="4787"/>
    <lineage>
        <taxon>Eukaryota</taxon>
        <taxon>Sar</taxon>
        <taxon>Stramenopiles</taxon>
        <taxon>Oomycota</taxon>
        <taxon>Peronosporomycetes</taxon>
        <taxon>Peronosporales</taxon>
        <taxon>Peronosporaceae</taxon>
        <taxon>Phytophthora</taxon>
    </lineage>
</organism>
<feature type="region of interest" description="Disordered" evidence="1">
    <location>
        <begin position="114"/>
        <end position="164"/>
    </location>
</feature>
<feature type="domain" description="FAD-binding" evidence="2">
    <location>
        <begin position="371"/>
        <end position="406"/>
    </location>
</feature>
<dbReference type="Gene3D" id="3.50.50.60">
    <property type="entry name" value="FAD/NAD(P)-binding domain"/>
    <property type="match status" value="1"/>
</dbReference>
<dbReference type="Proteomes" id="UP000602510">
    <property type="component" value="Unassembled WGS sequence"/>
</dbReference>
<reference evidence="4" key="1">
    <citation type="submission" date="2020-04" db="EMBL/GenBank/DDBJ databases">
        <title>Hybrid Assembly of Korean Phytophthora infestans isolates.</title>
        <authorList>
            <person name="Prokchorchik M."/>
            <person name="Lee Y."/>
            <person name="Seo J."/>
            <person name="Cho J.-H."/>
            <person name="Park Y.-E."/>
            <person name="Jang D.-C."/>
            <person name="Im J.-S."/>
            <person name="Choi J.-G."/>
            <person name="Park H.-J."/>
            <person name="Lee G.-B."/>
            <person name="Lee Y.-G."/>
            <person name="Hong S.-Y."/>
            <person name="Cho K."/>
            <person name="Sohn K.H."/>
        </authorList>
    </citation>
    <scope>NUCLEOTIDE SEQUENCE</scope>
    <source>
        <strain evidence="4">KR_1_A1</strain>
    </source>
</reference>
<evidence type="ECO:0000259" key="3">
    <source>
        <dbReference type="Pfam" id="PF25413"/>
    </source>
</evidence>
<dbReference type="Pfam" id="PF01494">
    <property type="entry name" value="FAD_binding_3"/>
    <property type="match status" value="1"/>
</dbReference>
<feature type="domain" description="[F-actin]-monooxygenase MICAL1-3-like Rossman" evidence="3">
    <location>
        <begin position="505"/>
        <end position="608"/>
    </location>
</feature>
<protein>
    <submittedName>
        <fullName evidence="4">FAD binding domain</fullName>
    </submittedName>
</protein>
<dbReference type="SUPFAM" id="SSF51905">
    <property type="entry name" value="FAD/NAD(P)-binding domain"/>
    <property type="match status" value="1"/>
</dbReference>
<accession>A0A833SNE0</accession>
<dbReference type="EMBL" id="WSZM01001434">
    <property type="protein sequence ID" value="KAF4027480.1"/>
    <property type="molecule type" value="Genomic_DNA"/>
</dbReference>
<name>A0A833SNE0_PHYIN</name>
<keyword evidence="5" id="KW-1185">Reference proteome</keyword>